<dbReference type="InterPro" id="IPR001554">
    <property type="entry name" value="Glyco_hydro_14"/>
</dbReference>
<evidence type="ECO:0000256" key="3">
    <source>
        <dbReference type="ARBA" id="ARBA00012594"/>
    </source>
</evidence>
<sequence>MARSCGVTSSAALFLVLALCVAAMHAYIPVNLMMPLDTITNDGALNDPQGIRQDLQQLKNGGVDGVMVDVWWGVVERAGPRRYNWTSYLQLVDIVDQVGLKIQFVTSFHQCGTNVGDQCFIPLPPWVLSIGQANPDIYYRDREGGADDEYLSLGVDYQPVLNGRTALQVYADYMSSLEQTFRVFLQKGTINQIQVGMGPAGELRYPSYQLSKWSYCGVGEFQCYDKYMLADLDQAAIAAGHPDWGNGGPDNAGTYDSNPEDTGFFSDNGGDNYSSPYGRFFLNWYSNKLLNHSDSILKSARQIFSRYSGLSIAGKVSGIHWWYNTNSHAAELTAGYYNTNGNNGYLKIAQVFSKYGANFDFTALEMVNSPNNCGSAPETLVKQTILAAQIAHVGYDGENALELCSGSCSQSGFQQIIKESTQYGAISGFTYLRLTNNLIYNQNNWNTFLNFVNAMHRA</sequence>
<dbReference type="VEuPathDB" id="AmoebaDB:ACA1_087880"/>
<evidence type="ECO:0000256" key="8">
    <source>
        <dbReference type="RuleBase" id="RU000509"/>
    </source>
</evidence>
<dbReference type="OrthoDB" id="1660156at2759"/>
<dbReference type="EMBL" id="KB007985">
    <property type="protein sequence ID" value="ELR16593.1"/>
    <property type="molecule type" value="Genomic_DNA"/>
</dbReference>
<evidence type="ECO:0000256" key="1">
    <source>
        <dbReference type="ARBA" id="ARBA00000546"/>
    </source>
</evidence>
<dbReference type="InterPro" id="IPR017853">
    <property type="entry name" value="GH"/>
</dbReference>
<dbReference type="EC" id="3.2.1.2" evidence="3 8"/>
<dbReference type="AlphaFoldDB" id="L8GVJ7"/>
<dbReference type="Proteomes" id="UP000011083">
    <property type="component" value="Unassembled WGS sequence"/>
</dbReference>
<keyword evidence="7 8" id="KW-0624">Polysaccharide degradation</keyword>
<dbReference type="STRING" id="1257118.L8GVJ7"/>
<comment type="catalytic activity">
    <reaction evidence="1 8">
        <text>Hydrolysis of (1-&gt;4)-alpha-D-glucosidic linkages in polysaccharides so as to remove successive maltose units from the non-reducing ends of the chains.</text>
        <dbReference type="EC" id="3.2.1.2"/>
    </reaction>
</comment>
<organism evidence="10 11">
    <name type="scientific">Acanthamoeba castellanii (strain ATCC 30010 / Neff)</name>
    <dbReference type="NCBI Taxonomy" id="1257118"/>
    <lineage>
        <taxon>Eukaryota</taxon>
        <taxon>Amoebozoa</taxon>
        <taxon>Discosea</taxon>
        <taxon>Longamoebia</taxon>
        <taxon>Centramoebida</taxon>
        <taxon>Acanthamoebidae</taxon>
        <taxon>Acanthamoeba</taxon>
    </lineage>
</organism>
<keyword evidence="5 8" id="KW-0119">Carbohydrate metabolism</keyword>
<reference evidence="10 11" key="1">
    <citation type="journal article" date="2013" name="Genome Biol.">
        <title>Genome of Acanthamoeba castellanii highlights extensive lateral gene transfer and early evolution of tyrosine kinase signaling.</title>
        <authorList>
            <person name="Clarke M."/>
            <person name="Lohan A.J."/>
            <person name="Liu B."/>
            <person name="Lagkouvardos I."/>
            <person name="Roy S."/>
            <person name="Zafar N."/>
            <person name="Bertelli C."/>
            <person name="Schilde C."/>
            <person name="Kianianmomeni A."/>
            <person name="Burglin T.R."/>
            <person name="Frech C."/>
            <person name="Turcotte B."/>
            <person name="Kopec K.O."/>
            <person name="Synnott J.M."/>
            <person name="Choo C."/>
            <person name="Paponov I."/>
            <person name="Finkler A."/>
            <person name="Soon Heng Tan C."/>
            <person name="Hutchins A.P."/>
            <person name="Weinmeier T."/>
            <person name="Rattei T."/>
            <person name="Chu J.S."/>
            <person name="Gimenez G."/>
            <person name="Irimia M."/>
            <person name="Rigden D.J."/>
            <person name="Fitzpatrick D.A."/>
            <person name="Lorenzo-Morales J."/>
            <person name="Bateman A."/>
            <person name="Chiu C.H."/>
            <person name="Tang P."/>
            <person name="Hegemann P."/>
            <person name="Fromm H."/>
            <person name="Raoult D."/>
            <person name="Greub G."/>
            <person name="Miranda-Saavedra D."/>
            <person name="Chen N."/>
            <person name="Nash P."/>
            <person name="Ginger M.L."/>
            <person name="Horn M."/>
            <person name="Schaap P."/>
            <person name="Caler L."/>
            <person name="Loftus B."/>
        </authorList>
    </citation>
    <scope>NUCLEOTIDE SEQUENCE [LARGE SCALE GENOMIC DNA]</scope>
    <source>
        <strain evidence="10 11">Neff</strain>
    </source>
</reference>
<dbReference type="PANTHER" id="PTHR31352:SF1">
    <property type="entry name" value="BETA-AMYLASE 3, CHLOROPLASTIC"/>
    <property type="match status" value="1"/>
</dbReference>
<keyword evidence="6 8" id="KW-0326">Glycosidase</keyword>
<evidence type="ECO:0000256" key="5">
    <source>
        <dbReference type="ARBA" id="ARBA00023277"/>
    </source>
</evidence>
<evidence type="ECO:0000313" key="10">
    <source>
        <dbReference type="EMBL" id="ELR16593.1"/>
    </source>
</evidence>
<protein>
    <recommendedName>
        <fullName evidence="3 8">Beta-amylase</fullName>
        <ecNumber evidence="3 8">3.2.1.2</ecNumber>
    </recommendedName>
</protein>
<dbReference type="PRINTS" id="PR00750">
    <property type="entry name" value="BETAAMYLASE"/>
</dbReference>
<evidence type="ECO:0000256" key="9">
    <source>
        <dbReference type="SAM" id="SignalP"/>
    </source>
</evidence>
<comment type="similarity">
    <text evidence="2 8">Belongs to the glycosyl hydrolase 14 family.</text>
</comment>
<evidence type="ECO:0000256" key="6">
    <source>
        <dbReference type="ARBA" id="ARBA00023295"/>
    </source>
</evidence>
<keyword evidence="11" id="KW-1185">Reference proteome</keyword>
<dbReference type="PANTHER" id="PTHR31352">
    <property type="entry name" value="BETA-AMYLASE 1, CHLOROPLASTIC"/>
    <property type="match status" value="1"/>
</dbReference>
<dbReference type="OMA" id="TADNMKF"/>
<dbReference type="GeneID" id="14917383"/>
<dbReference type="RefSeq" id="XP_004338606.1">
    <property type="nucleotide sequence ID" value="XM_004338558.1"/>
</dbReference>
<evidence type="ECO:0000256" key="2">
    <source>
        <dbReference type="ARBA" id="ARBA00005652"/>
    </source>
</evidence>
<keyword evidence="4 8" id="KW-0378">Hydrolase</keyword>
<keyword evidence="9" id="KW-0732">Signal</keyword>
<dbReference type="Gene3D" id="3.20.20.80">
    <property type="entry name" value="Glycosidases"/>
    <property type="match status" value="1"/>
</dbReference>
<dbReference type="PROSITE" id="PS00679">
    <property type="entry name" value="BETA_AMYLASE_2"/>
    <property type="match status" value="1"/>
</dbReference>
<evidence type="ECO:0000256" key="4">
    <source>
        <dbReference type="ARBA" id="ARBA00022801"/>
    </source>
</evidence>
<name>L8GVJ7_ACACF</name>
<evidence type="ECO:0000313" key="11">
    <source>
        <dbReference type="Proteomes" id="UP000011083"/>
    </source>
</evidence>
<dbReference type="KEGG" id="acan:ACA1_087880"/>
<feature type="signal peptide" evidence="9">
    <location>
        <begin position="1"/>
        <end position="26"/>
    </location>
</feature>
<dbReference type="GO" id="GO:0016161">
    <property type="term" value="F:beta-amylase activity"/>
    <property type="evidence" value="ECO:0007669"/>
    <property type="project" value="UniProtKB-EC"/>
</dbReference>
<accession>L8GVJ7</accession>
<evidence type="ECO:0000256" key="7">
    <source>
        <dbReference type="ARBA" id="ARBA00023326"/>
    </source>
</evidence>
<feature type="chain" id="PRO_5003989876" description="Beta-amylase" evidence="9">
    <location>
        <begin position="27"/>
        <end position="458"/>
    </location>
</feature>
<dbReference type="Pfam" id="PF01373">
    <property type="entry name" value="Glyco_hydro_14"/>
    <property type="match status" value="1"/>
</dbReference>
<dbReference type="SUPFAM" id="SSF51445">
    <property type="entry name" value="(Trans)glycosidases"/>
    <property type="match status" value="1"/>
</dbReference>
<gene>
    <name evidence="10" type="ORF">ACA1_087880</name>
</gene>
<dbReference type="GO" id="GO:0000272">
    <property type="term" value="P:polysaccharide catabolic process"/>
    <property type="evidence" value="ECO:0007669"/>
    <property type="project" value="UniProtKB-KW"/>
</dbReference>
<proteinExistence type="inferred from homology"/>
<dbReference type="InterPro" id="IPR018238">
    <property type="entry name" value="Glyco_hydro_14_CS"/>
</dbReference>